<keyword evidence="3" id="KW-1185">Reference proteome</keyword>
<feature type="region of interest" description="Disordered" evidence="1">
    <location>
        <begin position="307"/>
        <end position="335"/>
    </location>
</feature>
<dbReference type="EMBL" id="LAVV01007322">
    <property type="protein sequence ID" value="KNZ56310.1"/>
    <property type="molecule type" value="Genomic_DNA"/>
</dbReference>
<comment type="caution">
    <text evidence="2">The sequence shown here is derived from an EMBL/GenBank/DDBJ whole genome shotgun (WGS) entry which is preliminary data.</text>
</comment>
<reference evidence="2 3" key="1">
    <citation type="submission" date="2015-08" db="EMBL/GenBank/DDBJ databases">
        <title>Next Generation Sequencing and Analysis of the Genome of Puccinia sorghi L Schw, the Causal Agent of Maize Common Rust.</title>
        <authorList>
            <person name="Rochi L."/>
            <person name="Burguener G."/>
            <person name="Darino M."/>
            <person name="Turjanski A."/>
            <person name="Kreff E."/>
            <person name="Dieguez M.J."/>
            <person name="Sacco F."/>
        </authorList>
    </citation>
    <scope>NUCLEOTIDE SEQUENCE [LARGE SCALE GENOMIC DNA]</scope>
    <source>
        <strain evidence="2 3">RO10H11247</strain>
    </source>
</reference>
<feature type="compositionally biased region" description="Polar residues" evidence="1">
    <location>
        <begin position="307"/>
        <end position="317"/>
    </location>
</feature>
<name>A0A0L6V855_9BASI</name>
<sequence>MQSEHVDQSASGSGGHSASRDRVEVLEAEVSRMDNTLQRIVQLLEKSPLLNPPIENPVTDQAAVPRNRAHEAPPHLQTAEGSDYLPPTAPEFGHLSRLEPLKLPDVWFSGDASKLSSFLRTVRDFLRPRGSLFLSESRRIVWISRHFGFRPSENRKTPAPSENWYDSLVIDNARRKGVLDPYADLDGVEFVHPTLLTVQSFLNGLISVFGDRFLKENAKRSLNACKQRNLTIGEYNSQFSSLVYLVEDVEETRIEKYVAGLNPLIIRHAMSTAWRQVKTLDEKMAMASEAAAQLDLLAQLPSETSSATTYRPLSSNRPLPFSPQPSSPMPSDPNAMEIDAIQSVPRSLLDSSRLLCRSKNLCFRCLKPIVPGSHVGSLNCPNSPVSLEQRKNFVDRARQSRTTQISAVSSFDLPVPTVSSPAVFPPATLRRERLRDCSSGVSAYP</sequence>
<feature type="region of interest" description="Disordered" evidence="1">
    <location>
        <begin position="1"/>
        <end position="22"/>
    </location>
</feature>
<evidence type="ECO:0000313" key="2">
    <source>
        <dbReference type="EMBL" id="KNZ56310.1"/>
    </source>
</evidence>
<proteinExistence type="predicted"/>
<evidence type="ECO:0000256" key="1">
    <source>
        <dbReference type="SAM" id="MobiDB-lite"/>
    </source>
</evidence>
<dbReference type="VEuPathDB" id="FungiDB:VP01_2437g1"/>
<dbReference type="Proteomes" id="UP000037035">
    <property type="component" value="Unassembled WGS sequence"/>
</dbReference>
<accession>A0A0L6V855</accession>
<feature type="compositionally biased region" description="Pro residues" evidence="1">
    <location>
        <begin position="320"/>
        <end position="331"/>
    </location>
</feature>
<feature type="non-terminal residue" evidence="2">
    <location>
        <position position="445"/>
    </location>
</feature>
<evidence type="ECO:0008006" key="4">
    <source>
        <dbReference type="Google" id="ProtNLM"/>
    </source>
</evidence>
<protein>
    <recommendedName>
        <fullName evidence="4">Retrotransposon gag domain-containing protein</fullName>
    </recommendedName>
</protein>
<dbReference type="AlphaFoldDB" id="A0A0L6V855"/>
<evidence type="ECO:0000313" key="3">
    <source>
        <dbReference type="Proteomes" id="UP000037035"/>
    </source>
</evidence>
<organism evidence="2 3">
    <name type="scientific">Puccinia sorghi</name>
    <dbReference type="NCBI Taxonomy" id="27349"/>
    <lineage>
        <taxon>Eukaryota</taxon>
        <taxon>Fungi</taxon>
        <taxon>Dikarya</taxon>
        <taxon>Basidiomycota</taxon>
        <taxon>Pucciniomycotina</taxon>
        <taxon>Pucciniomycetes</taxon>
        <taxon>Pucciniales</taxon>
        <taxon>Pucciniaceae</taxon>
        <taxon>Puccinia</taxon>
    </lineage>
</organism>
<gene>
    <name evidence="2" type="ORF">VP01_2437g1</name>
</gene>